<dbReference type="GO" id="GO:0016740">
    <property type="term" value="F:transferase activity"/>
    <property type="evidence" value="ECO:0007669"/>
    <property type="project" value="UniProtKB-KW"/>
</dbReference>
<feature type="domain" description="Gamma-glutamylcyclotransferase AIG2-like" evidence="1">
    <location>
        <begin position="37"/>
        <end position="142"/>
    </location>
</feature>
<evidence type="ECO:0000313" key="3">
    <source>
        <dbReference type="Proteomes" id="UP000186456"/>
    </source>
</evidence>
<dbReference type="AlphaFoldDB" id="A0A1H0RRQ3"/>
<name>A0A1H0RRQ3_MICTS</name>
<reference evidence="2 3" key="1">
    <citation type="submission" date="2016-10" db="EMBL/GenBank/DDBJ databases">
        <authorList>
            <person name="de Groot N.N."/>
        </authorList>
    </citation>
    <scope>NUCLEOTIDE SEQUENCE [LARGE SCALE GENOMIC DNA]</scope>
    <source>
        <strain evidence="2 3">StLB037</strain>
    </source>
</reference>
<gene>
    <name evidence="2" type="ORF">SAMN04487788_3023</name>
</gene>
<dbReference type="Proteomes" id="UP000186456">
    <property type="component" value="Unassembled WGS sequence"/>
</dbReference>
<accession>A0A1H0RRQ3</accession>
<dbReference type="InterPro" id="IPR009288">
    <property type="entry name" value="AIG2-like_dom"/>
</dbReference>
<dbReference type="InterPro" id="IPR013024">
    <property type="entry name" value="GGCT-like"/>
</dbReference>
<dbReference type="CDD" id="cd06661">
    <property type="entry name" value="GGCT_like"/>
    <property type="match status" value="1"/>
</dbReference>
<dbReference type="SUPFAM" id="SSF110857">
    <property type="entry name" value="Gamma-glutamyl cyclotransferase-like"/>
    <property type="match status" value="1"/>
</dbReference>
<organism evidence="2 3">
    <name type="scientific">Microbacterium testaceum (strain StLB037)</name>
    <dbReference type="NCBI Taxonomy" id="979556"/>
    <lineage>
        <taxon>Bacteria</taxon>
        <taxon>Bacillati</taxon>
        <taxon>Actinomycetota</taxon>
        <taxon>Actinomycetes</taxon>
        <taxon>Micrococcales</taxon>
        <taxon>Microbacteriaceae</taxon>
        <taxon>Microbacterium</taxon>
    </lineage>
</organism>
<evidence type="ECO:0000259" key="1">
    <source>
        <dbReference type="Pfam" id="PF06094"/>
    </source>
</evidence>
<evidence type="ECO:0000313" key="2">
    <source>
        <dbReference type="EMBL" id="SDP32184.1"/>
    </source>
</evidence>
<keyword evidence="2" id="KW-0808">Transferase</keyword>
<dbReference type="Pfam" id="PF06094">
    <property type="entry name" value="GGACT"/>
    <property type="match status" value="1"/>
</dbReference>
<protein>
    <submittedName>
        <fullName evidence="2">Gamma-glutamyl cyclotransferase, AIG2-like</fullName>
    </submittedName>
</protein>
<proteinExistence type="predicted"/>
<dbReference type="InterPro" id="IPR036568">
    <property type="entry name" value="GGCT-like_sf"/>
</dbReference>
<dbReference type="Gene3D" id="3.10.490.10">
    <property type="entry name" value="Gamma-glutamyl cyclotransferase-like"/>
    <property type="match status" value="1"/>
</dbReference>
<dbReference type="EMBL" id="FNJN01000007">
    <property type="protein sequence ID" value="SDP32184.1"/>
    <property type="molecule type" value="Genomic_DNA"/>
</dbReference>
<sequence>MTVRALAGRNLSRRAAPRRRRVSSLVRVSDGSGTESLFTYGTLQLPEVQLDTFGHRVEGAEDALAGYRLEWTDIADEGVARLSGLDRHPILRRTDDPRDRVFGRVLRVTPEELDAADEYEVSLYRRASVVLASGIRAWVYVAA</sequence>